<keyword evidence="2" id="KW-1185">Reference proteome</keyword>
<dbReference type="Proteomes" id="UP001222325">
    <property type="component" value="Unassembled WGS sequence"/>
</dbReference>
<evidence type="ECO:0000313" key="2">
    <source>
        <dbReference type="Proteomes" id="UP001222325"/>
    </source>
</evidence>
<comment type="caution">
    <text evidence="1">The sequence shown here is derived from an EMBL/GenBank/DDBJ whole genome shotgun (WGS) entry which is preliminary data.</text>
</comment>
<proteinExistence type="predicted"/>
<evidence type="ECO:0000313" key="1">
    <source>
        <dbReference type="EMBL" id="KAJ7094030.1"/>
    </source>
</evidence>
<accession>A0AAD6UD60</accession>
<reference evidence="1" key="1">
    <citation type="submission" date="2023-03" db="EMBL/GenBank/DDBJ databases">
        <title>Massive genome expansion in bonnet fungi (Mycena s.s.) driven by repeated elements and novel gene families across ecological guilds.</title>
        <authorList>
            <consortium name="Lawrence Berkeley National Laboratory"/>
            <person name="Harder C.B."/>
            <person name="Miyauchi S."/>
            <person name="Viragh M."/>
            <person name="Kuo A."/>
            <person name="Thoen E."/>
            <person name="Andreopoulos B."/>
            <person name="Lu D."/>
            <person name="Skrede I."/>
            <person name="Drula E."/>
            <person name="Henrissat B."/>
            <person name="Morin E."/>
            <person name="Kohler A."/>
            <person name="Barry K."/>
            <person name="LaButti K."/>
            <person name="Morin E."/>
            <person name="Salamov A."/>
            <person name="Lipzen A."/>
            <person name="Mereny Z."/>
            <person name="Hegedus B."/>
            <person name="Baldrian P."/>
            <person name="Stursova M."/>
            <person name="Weitz H."/>
            <person name="Taylor A."/>
            <person name="Grigoriev I.V."/>
            <person name="Nagy L.G."/>
            <person name="Martin F."/>
            <person name="Kauserud H."/>
        </authorList>
    </citation>
    <scope>NUCLEOTIDE SEQUENCE</scope>
    <source>
        <strain evidence="1">CBHHK173m</strain>
    </source>
</reference>
<organism evidence="1 2">
    <name type="scientific">Mycena belliarum</name>
    <dbReference type="NCBI Taxonomy" id="1033014"/>
    <lineage>
        <taxon>Eukaryota</taxon>
        <taxon>Fungi</taxon>
        <taxon>Dikarya</taxon>
        <taxon>Basidiomycota</taxon>
        <taxon>Agaricomycotina</taxon>
        <taxon>Agaricomycetes</taxon>
        <taxon>Agaricomycetidae</taxon>
        <taxon>Agaricales</taxon>
        <taxon>Marasmiineae</taxon>
        <taxon>Mycenaceae</taxon>
        <taxon>Mycena</taxon>
    </lineage>
</organism>
<protein>
    <submittedName>
        <fullName evidence="1">Uncharacterized protein</fullName>
    </submittedName>
</protein>
<sequence length="253" mass="26069">MRTAPRLHTRDLLLAPARDHVVVERGVVRIGELFSGAATPARPGAVVLLMVLLVADGDVGEAGARVVRGAVRPLLAGVIAGAWVRGANDGPGTEGAGFSGGFSTRVLGRGGGLRGRGGSGGDRGVLRGRGLGCGRGSRVGLARGRRSVGVVVCVVDLALDGCGVRVAAGGVRYMCGRKDTVLGDFGRGGVGADDGGTEEEENERGAVHSVVCAVGGEEERLIVGVEDKRRLRWLTQICERYRWLTGSVGHLFG</sequence>
<dbReference type="EMBL" id="JARJCN010000015">
    <property type="protein sequence ID" value="KAJ7094030.1"/>
    <property type="molecule type" value="Genomic_DNA"/>
</dbReference>
<gene>
    <name evidence="1" type="ORF">B0H15DRAFT_831644</name>
</gene>
<name>A0AAD6UD60_9AGAR</name>
<dbReference type="AlphaFoldDB" id="A0AAD6UD60"/>